<keyword evidence="2" id="KW-1185">Reference proteome</keyword>
<gene>
    <name evidence="1" type="ORF">MJG53_005358</name>
</gene>
<reference evidence="1" key="1">
    <citation type="submission" date="2022-03" db="EMBL/GenBank/DDBJ databases">
        <title>Genomic analyses of argali, domestic sheep and their hybrids provide insights into chromosomal evolution, heterosis and genetic basis of agronomic traits.</title>
        <authorList>
            <person name="Li M."/>
        </authorList>
    </citation>
    <scope>NUCLEOTIDE SEQUENCE</scope>
    <source>
        <strain evidence="1">F1 hybrid</strain>
    </source>
</reference>
<protein>
    <submittedName>
        <fullName evidence="1">Uncharacterized protein</fullName>
    </submittedName>
</protein>
<proteinExistence type="predicted"/>
<comment type="caution">
    <text evidence="1">The sequence shown here is derived from an EMBL/GenBank/DDBJ whole genome shotgun (WGS) entry which is preliminary data.</text>
</comment>
<dbReference type="EMBL" id="CM043028">
    <property type="protein sequence ID" value="KAI4587571.1"/>
    <property type="molecule type" value="Genomic_DNA"/>
</dbReference>
<dbReference type="Proteomes" id="UP001057279">
    <property type="component" value="Linkage Group LG03"/>
</dbReference>
<evidence type="ECO:0000313" key="1">
    <source>
        <dbReference type="EMBL" id="KAI4587571.1"/>
    </source>
</evidence>
<evidence type="ECO:0000313" key="2">
    <source>
        <dbReference type="Proteomes" id="UP001057279"/>
    </source>
</evidence>
<name>A0ACB9VDK9_9CETA</name>
<organism evidence="1 2">
    <name type="scientific">Ovis ammon polii x Ovis aries</name>
    <dbReference type="NCBI Taxonomy" id="2918886"/>
    <lineage>
        <taxon>Eukaryota</taxon>
        <taxon>Metazoa</taxon>
        <taxon>Chordata</taxon>
        <taxon>Craniata</taxon>
        <taxon>Vertebrata</taxon>
        <taxon>Euteleostomi</taxon>
        <taxon>Mammalia</taxon>
        <taxon>Eutheria</taxon>
        <taxon>Laurasiatheria</taxon>
        <taxon>Artiodactyla</taxon>
        <taxon>Ruminantia</taxon>
        <taxon>Pecora</taxon>
        <taxon>Bovidae</taxon>
        <taxon>Caprinae</taxon>
        <taxon>Ovis</taxon>
    </lineage>
</organism>
<sequence>MNSMLTSERPRMHLQYRHAGLSGVTMIHSWFSSSVFQHTLGAPGQEPWAPDSPEETSGMQRFLSTQVGSAIISSEVWDETGEANTAVTFHLQHQPQAFPPKLVEPVCAFWNFSLSPDSGGSWATTGCSVTAKYQGSTACFCNHSTNFAVLLQVYDVQRGPEEESLLRTLSFVGCGVSFCALSTTFLLFLAAGVPKSERATVHKNLTFSLASAEGFLMASEWAKANKVACMAVTAVMHLLFLVAFFWMLVEGLLLWSKVVAVSMRPGPWMPLYYATGWGVPVAIVAITLAMSPHDYMATGHCWLNVHTDAIWAFVGPVLFVLTANTCILVRVVIVTVSSARRRARMLSPQPCRQQQLRIQMWATVKPVLVLLPILGLTWLVGMLVHLSPAWAYAAVGLNSLQGPYIFLVYAAYNGEVRSALQRMTEKKAAEAFTVGRPGDQGAGGPTAGRDPSTDAPSFQARSSPTGAGFHSRPSCPWEVARDDPRVLAPSQRHLALRGTHGPRIPTTFSSIAEPEKPAVELTAFKASGEDEGMTSDSRDVEAHQGIRASSLGLGSRLQDRQLGAGGEKEWLAATSLGHSEWQASASGEWGPPALSQALLTLAHPKHGASES</sequence>
<accession>A0ACB9VDK9</accession>